<dbReference type="EMBL" id="JACOQK010000001">
    <property type="protein sequence ID" value="MBC5787430.1"/>
    <property type="molecule type" value="Genomic_DNA"/>
</dbReference>
<sequence>MNQDKIIKTILCDGQHNYEMTHHAVKDVDMGEFTEYGIRITEITTGQLVYECQNLSESEETTWCFLSLLAENDVDICHIDDVLYDFLVETTSIY</sequence>
<proteinExistence type="predicted"/>
<gene>
    <name evidence="1" type="ORF">H8Z77_05245</name>
</gene>
<dbReference type="Pfam" id="PF20124">
    <property type="entry name" value="DUF6514"/>
    <property type="match status" value="1"/>
</dbReference>
<comment type="caution">
    <text evidence="1">The sequence shown here is derived from an EMBL/GenBank/DDBJ whole genome shotgun (WGS) entry which is preliminary data.</text>
</comment>
<evidence type="ECO:0000313" key="1">
    <source>
        <dbReference type="EMBL" id="MBC5787430.1"/>
    </source>
</evidence>
<evidence type="ECO:0000313" key="2">
    <source>
        <dbReference type="Proteomes" id="UP000649151"/>
    </source>
</evidence>
<keyword evidence="2" id="KW-1185">Reference proteome</keyword>
<organism evidence="1 2">
    <name type="scientific">Clostridium facile</name>
    <dbReference type="NCBI Taxonomy" id="2763035"/>
    <lineage>
        <taxon>Bacteria</taxon>
        <taxon>Bacillati</taxon>
        <taxon>Bacillota</taxon>
        <taxon>Clostridia</taxon>
        <taxon>Eubacteriales</taxon>
        <taxon>Clostridiaceae</taxon>
        <taxon>Clostridium</taxon>
    </lineage>
</organism>
<accession>A0ABR7IQL5</accession>
<dbReference type="InterPro" id="IPR017016">
    <property type="entry name" value="UCP033595"/>
</dbReference>
<name>A0ABR7IQL5_9CLOT</name>
<reference evidence="1 2" key="1">
    <citation type="submission" date="2020-08" db="EMBL/GenBank/DDBJ databases">
        <title>Genome public.</title>
        <authorList>
            <person name="Liu C."/>
            <person name="Sun Q."/>
        </authorList>
    </citation>
    <scope>NUCLEOTIDE SEQUENCE [LARGE SCALE GENOMIC DNA]</scope>
    <source>
        <strain evidence="1 2">NSJ-27</strain>
    </source>
</reference>
<dbReference type="RefSeq" id="WP_186996384.1">
    <property type="nucleotide sequence ID" value="NZ_JACOQK010000001.1"/>
</dbReference>
<dbReference type="Proteomes" id="UP000649151">
    <property type="component" value="Unassembled WGS sequence"/>
</dbReference>
<protein>
    <submittedName>
        <fullName evidence="1">Uncharacterized protein</fullName>
    </submittedName>
</protein>